<dbReference type="RefSeq" id="WP_157926507.1">
    <property type="nucleotide sequence ID" value="NZ_LT841358.1"/>
</dbReference>
<keyword evidence="1" id="KW-1133">Transmembrane helix</keyword>
<name>A0A2H1FC53_9ARCH</name>
<organism evidence="2 3">
    <name type="scientific">Candidatus Nitrosotalea okcheonensis</name>
    <dbReference type="NCBI Taxonomy" id="1903276"/>
    <lineage>
        <taxon>Archaea</taxon>
        <taxon>Nitrososphaerota</taxon>
        <taxon>Nitrososphaeria</taxon>
        <taxon>Nitrosotaleales</taxon>
        <taxon>Nitrosotaleaceae</taxon>
        <taxon>Nitrosotalea</taxon>
    </lineage>
</organism>
<keyword evidence="3" id="KW-1185">Reference proteome</keyword>
<proteinExistence type="predicted"/>
<sequence length="76" mass="8177">MSNVAKVIGILVVVVGFLAFVHTTFGYEDAVKKLGLNVYTSPEGKKTLEHWGIEAVIIGIGLGILALGIWHGRRSD</sequence>
<evidence type="ECO:0000256" key="1">
    <source>
        <dbReference type="SAM" id="Phobius"/>
    </source>
</evidence>
<dbReference type="Proteomes" id="UP000230607">
    <property type="component" value="Chromosome 1"/>
</dbReference>
<reference evidence="3" key="1">
    <citation type="submission" date="2017-03" db="EMBL/GenBank/DDBJ databases">
        <authorList>
            <person name="Herbold C."/>
        </authorList>
    </citation>
    <scope>NUCLEOTIDE SEQUENCE [LARGE SCALE GENOMIC DNA]</scope>
</reference>
<protein>
    <submittedName>
        <fullName evidence="2">Uncharacterized protein</fullName>
    </submittedName>
</protein>
<keyword evidence="1" id="KW-0472">Membrane</keyword>
<feature type="transmembrane region" description="Helical" evidence="1">
    <location>
        <begin position="50"/>
        <end position="70"/>
    </location>
</feature>
<evidence type="ECO:0000313" key="2">
    <source>
        <dbReference type="EMBL" id="SMH70346.1"/>
    </source>
</evidence>
<accession>A0A2H1FC53</accession>
<gene>
    <name evidence="2" type="ORF">NCS_10153</name>
</gene>
<dbReference type="EMBL" id="LT841358">
    <property type="protein sequence ID" value="SMH70346.1"/>
    <property type="molecule type" value="Genomic_DNA"/>
</dbReference>
<dbReference type="AlphaFoldDB" id="A0A2H1FC53"/>
<evidence type="ECO:0000313" key="3">
    <source>
        <dbReference type="Proteomes" id="UP000230607"/>
    </source>
</evidence>
<keyword evidence="1" id="KW-0812">Transmembrane</keyword>